<reference evidence="2 3" key="1">
    <citation type="submission" date="2012-02" db="EMBL/GenBank/DDBJ databases">
        <title>Complete genome sequence of Phycisphaera mikurensis NBRC 102666.</title>
        <authorList>
            <person name="Ankai A."/>
            <person name="Hosoyama A."/>
            <person name="Terui Y."/>
            <person name="Sekine M."/>
            <person name="Fukai R."/>
            <person name="Kato Y."/>
            <person name="Nakamura S."/>
            <person name="Yamada-Narita S."/>
            <person name="Kawakoshi A."/>
            <person name="Fukunaga Y."/>
            <person name="Yamazaki S."/>
            <person name="Fujita N."/>
        </authorList>
    </citation>
    <scope>NUCLEOTIDE SEQUENCE [LARGE SCALE GENOMIC DNA]</scope>
    <source>
        <strain evidence="3">NBRC 102666 / KCTC 22515 / FYK2301M01</strain>
    </source>
</reference>
<evidence type="ECO:0000256" key="1">
    <source>
        <dbReference type="SAM" id="MobiDB-lite"/>
    </source>
</evidence>
<dbReference type="EMBL" id="AP012338">
    <property type="protein sequence ID" value="BAM03408.1"/>
    <property type="molecule type" value="Genomic_DNA"/>
</dbReference>
<dbReference type="KEGG" id="phm:PSMK_12490"/>
<name>I0IDS0_PHYMF</name>
<feature type="region of interest" description="Disordered" evidence="1">
    <location>
        <begin position="1"/>
        <end position="48"/>
    </location>
</feature>
<evidence type="ECO:0000313" key="2">
    <source>
        <dbReference type="EMBL" id="BAM03408.1"/>
    </source>
</evidence>
<gene>
    <name evidence="2" type="ordered locus">PSMK_12490</name>
</gene>
<accession>I0IDS0</accession>
<feature type="compositionally biased region" description="Gly residues" evidence="1">
    <location>
        <begin position="1"/>
        <end position="11"/>
    </location>
</feature>
<dbReference type="STRING" id="1142394.PSMK_12490"/>
<organism evidence="2 3">
    <name type="scientific">Phycisphaera mikurensis (strain NBRC 102666 / KCTC 22515 / FYK2301M01)</name>
    <dbReference type="NCBI Taxonomy" id="1142394"/>
    <lineage>
        <taxon>Bacteria</taxon>
        <taxon>Pseudomonadati</taxon>
        <taxon>Planctomycetota</taxon>
        <taxon>Phycisphaerae</taxon>
        <taxon>Phycisphaerales</taxon>
        <taxon>Phycisphaeraceae</taxon>
        <taxon>Phycisphaera</taxon>
    </lineage>
</organism>
<protein>
    <submittedName>
        <fullName evidence="2">Uncharacterized protein</fullName>
    </submittedName>
</protein>
<dbReference type="HOGENOM" id="CLU_3156115_0_0_0"/>
<keyword evidence="3" id="KW-1185">Reference proteome</keyword>
<dbReference type="Proteomes" id="UP000007881">
    <property type="component" value="Chromosome"/>
</dbReference>
<sequence>MHGRTKGGGAGRACPAAGGRSGSGEAGAGSSRPVCGSLRVDPPPSGST</sequence>
<evidence type="ECO:0000313" key="3">
    <source>
        <dbReference type="Proteomes" id="UP000007881"/>
    </source>
</evidence>
<proteinExistence type="predicted"/>
<dbReference type="AlphaFoldDB" id="I0IDS0"/>